<protein>
    <submittedName>
        <fullName evidence="2">Uncharacterized protein</fullName>
    </submittedName>
</protein>
<dbReference type="Proteomes" id="UP000235786">
    <property type="component" value="Unassembled WGS sequence"/>
</dbReference>
<reference evidence="2 3" key="1">
    <citation type="submission" date="2016-04" db="EMBL/GenBank/DDBJ databases">
        <title>A degradative enzymes factory behind the ericoid mycorrhizal symbiosis.</title>
        <authorList>
            <consortium name="DOE Joint Genome Institute"/>
            <person name="Martino E."/>
            <person name="Morin E."/>
            <person name="Grelet G."/>
            <person name="Kuo A."/>
            <person name="Kohler A."/>
            <person name="Daghino S."/>
            <person name="Barry K."/>
            <person name="Choi C."/>
            <person name="Cichocki N."/>
            <person name="Clum A."/>
            <person name="Copeland A."/>
            <person name="Hainaut M."/>
            <person name="Haridas S."/>
            <person name="Labutti K."/>
            <person name="Lindquist E."/>
            <person name="Lipzen A."/>
            <person name="Khouja H.-R."/>
            <person name="Murat C."/>
            <person name="Ohm R."/>
            <person name="Olson A."/>
            <person name="Spatafora J."/>
            <person name="Veneault-Fourrey C."/>
            <person name="Henrissat B."/>
            <person name="Grigoriev I."/>
            <person name="Martin F."/>
            <person name="Perotto S."/>
        </authorList>
    </citation>
    <scope>NUCLEOTIDE SEQUENCE [LARGE SCALE GENOMIC DNA]</scope>
    <source>
        <strain evidence="2 3">F</strain>
    </source>
</reference>
<name>A0A2J6RV29_HYAVF</name>
<evidence type="ECO:0000256" key="1">
    <source>
        <dbReference type="SAM" id="MobiDB-lite"/>
    </source>
</evidence>
<organism evidence="2 3">
    <name type="scientific">Hyaloscypha variabilis (strain UAMH 11265 / GT02V1 / F)</name>
    <name type="common">Meliniomyces variabilis</name>
    <dbReference type="NCBI Taxonomy" id="1149755"/>
    <lineage>
        <taxon>Eukaryota</taxon>
        <taxon>Fungi</taxon>
        <taxon>Dikarya</taxon>
        <taxon>Ascomycota</taxon>
        <taxon>Pezizomycotina</taxon>
        <taxon>Leotiomycetes</taxon>
        <taxon>Helotiales</taxon>
        <taxon>Hyaloscyphaceae</taxon>
        <taxon>Hyaloscypha</taxon>
        <taxon>Hyaloscypha variabilis</taxon>
    </lineage>
</organism>
<feature type="compositionally biased region" description="Polar residues" evidence="1">
    <location>
        <begin position="7"/>
        <end position="21"/>
    </location>
</feature>
<keyword evidence="3" id="KW-1185">Reference proteome</keyword>
<sequence length="216" mass="23642">MLLQPSEFPSVNSPSDAQPQLNRDGASNDVASRSDLRLHFGASPTLVDHCRKMRFDTKMAWHAKGKFEGSVTNFRSPRQWALRAGPSATASEPRGSHKFHPKLRLQYSLRRAKKFQPAIGQQSAKRKLLDSWPLTEPHVNLPQSGLSVARVRGLTASIHFFPCVSAGAALDSVDVLSAAHEANQNVQERPISSPLSPGLINCSSRSELLKSALKDS</sequence>
<evidence type="ECO:0000313" key="2">
    <source>
        <dbReference type="EMBL" id="PMD42374.1"/>
    </source>
</evidence>
<gene>
    <name evidence="2" type="ORF">L207DRAFT_310252</name>
</gene>
<dbReference type="EMBL" id="KZ613943">
    <property type="protein sequence ID" value="PMD42374.1"/>
    <property type="molecule type" value="Genomic_DNA"/>
</dbReference>
<proteinExistence type="predicted"/>
<evidence type="ECO:0000313" key="3">
    <source>
        <dbReference type="Proteomes" id="UP000235786"/>
    </source>
</evidence>
<feature type="region of interest" description="Disordered" evidence="1">
    <location>
        <begin position="1"/>
        <end position="28"/>
    </location>
</feature>
<accession>A0A2J6RV29</accession>
<dbReference type="AlphaFoldDB" id="A0A2J6RV29"/>